<dbReference type="KEGG" id="msea:METESE_07940"/>
<accession>A0AA48GMJ6</accession>
<dbReference type="AlphaFoldDB" id="A0AA48GMJ6"/>
<sequence>MTRRALLLALGSALALQILRRLGGEPSPPASEPAPPAPKPRIGPPLLSVKRHA</sequence>
<dbReference type="RefSeq" id="WP_243329299.1">
    <property type="nucleotide sequence ID" value="NZ_AP027081.1"/>
</dbReference>
<feature type="region of interest" description="Disordered" evidence="1">
    <location>
        <begin position="23"/>
        <end position="53"/>
    </location>
</feature>
<feature type="compositionally biased region" description="Pro residues" evidence="1">
    <location>
        <begin position="26"/>
        <end position="43"/>
    </location>
</feature>
<protein>
    <submittedName>
        <fullName evidence="2">Uncharacterized protein</fullName>
    </submittedName>
</protein>
<gene>
    <name evidence="2" type="ORF">METESE_07940</name>
</gene>
<name>A0AA48GMJ6_9BACT</name>
<dbReference type="Proteomes" id="UP001228113">
    <property type="component" value="Chromosome"/>
</dbReference>
<organism evidence="2 3">
    <name type="scientific">Mesoterricola sediminis</name>
    <dbReference type="NCBI Taxonomy" id="2927980"/>
    <lineage>
        <taxon>Bacteria</taxon>
        <taxon>Pseudomonadati</taxon>
        <taxon>Acidobacteriota</taxon>
        <taxon>Holophagae</taxon>
        <taxon>Holophagales</taxon>
        <taxon>Holophagaceae</taxon>
        <taxon>Mesoterricola</taxon>
    </lineage>
</organism>
<dbReference type="EMBL" id="AP027081">
    <property type="protein sequence ID" value="BDU75836.1"/>
    <property type="molecule type" value="Genomic_DNA"/>
</dbReference>
<evidence type="ECO:0000256" key="1">
    <source>
        <dbReference type="SAM" id="MobiDB-lite"/>
    </source>
</evidence>
<keyword evidence="3" id="KW-1185">Reference proteome</keyword>
<proteinExistence type="predicted"/>
<reference evidence="2" key="1">
    <citation type="journal article" date="2023" name="Int. J. Syst. Evol. Microbiol.">
        <title>Mesoterricola silvestris gen. nov., sp. nov., Mesoterricola sediminis sp. nov., Geothrix oryzae sp. nov., Geothrix edaphica sp. nov., Geothrix rubra sp. nov., and Geothrix limicola sp. nov., six novel members of Acidobacteriota isolated from soils.</title>
        <authorList>
            <person name="Itoh H."/>
            <person name="Sugisawa Y."/>
            <person name="Mise K."/>
            <person name="Xu Z."/>
            <person name="Kuniyasu M."/>
            <person name="Ushijima N."/>
            <person name="Kawano K."/>
            <person name="Kobayashi E."/>
            <person name="Shiratori Y."/>
            <person name="Masuda Y."/>
            <person name="Senoo K."/>
        </authorList>
    </citation>
    <scope>NUCLEOTIDE SEQUENCE</scope>
    <source>
        <strain evidence="2">W786</strain>
    </source>
</reference>
<evidence type="ECO:0000313" key="2">
    <source>
        <dbReference type="EMBL" id="BDU75836.1"/>
    </source>
</evidence>
<evidence type="ECO:0000313" key="3">
    <source>
        <dbReference type="Proteomes" id="UP001228113"/>
    </source>
</evidence>